<sequence>MQTPSGNTATFADRYQSVLVPVIFEPWANEMIRRARPLPGEHILDLACGTGVVTRLVARSVASPGRLTGADHSAEMLDVARGLARESGLDAEWVQADAASLPFDSDCFDLAFCQQALQFFPDRPMALRELHRVLRPGGRVACCVQRGLDDNPMLRAQANALENHVGASAGAAVRAICGLPDGEMIRALFEEAGFEDIDIEPVTLTLHHPDARAFAAGAMGGMHTGDKLSGLADDRVERAIEAFLAGLGDCLNGGAMTFPHASNVIQARA</sequence>
<dbReference type="OrthoDB" id="9765084at2"/>
<evidence type="ECO:0000256" key="2">
    <source>
        <dbReference type="ARBA" id="ARBA00022603"/>
    </source>
</evidence>
<evidence type="ECO:0000256" key="3">
    <source>
        <dbReference type="ARBA" id="ARBA00022679"/>
    </source>
</evidence>
<keyword evidence="1" id="KW-0474">Menaquinone biosynthesis</keyword>
<dbReference type="SUPFAM" id="SSF53335">
    <property type="entry name" value="S-adenosyl-L-methionine-dependent methyltransferases"/>
    <property type="match status" value="1"/>
</dbReference>
<keyword evidence="7" id="KW-1185">Reference proteome</keyword>
<dbReference type="RefSeq" id="WP_099304863.1">
    <property type="nucleotide sequence ID" value="NZ_PDVP01000002.1"/>
</dbReference>
<protein>
    <submittedName>
        <fullName evidence="6">Methyltransferase type 11</fullName>
    </submittedName>
</protein>
<proteinExistence type="predicted"/>
<gene>
    <name evidence="6" type="ORF">CSC94_06065</name>
</gene>
<organism evidence="6 7">
    <name type="scientific">Zhengella mangrovi</name>
    <dbReference type="NCBI Taxonomy" id="1982044"/>
    <lineage>
        <taxon>Bacteria</taxon>
        <taxon>Pseudomonadati</taxon>
        <taxon>Pseudomonadota</taxon>
        <taxon>Alphaproteobacteria</taxon>
        <taxon>Hyphomicrobiales</taxon>
        <taxon>Notoacmeibacteraceae</taxon>
        <taxon>Zhengella</taxon>
    </lineage>
</organism>
<dbReference type="GO" id="GO:0032259">
    <property type="term" value="P:methylation"/>
    <property type="evidence" value="ECO:0007669"/>
    <property type="project" value="UniProtKB-KW"/>
</dbReference>
<dbReference type="GO" id="GO:0008168">
    <property type="term" value="F:methyltransferase activity"/>
    <property type="evidence" value="ECO:0007669"/>
    <property type="project" value="UniProtKB-KW"/>
</dbReference>
<evidence type="ECO:0000313" key="6">
    <source>
        <dbReference type="EMBL" id="PHP68216.1"/>
    </source>
</evidence>
<dbReference type="EMBL" id="PDVP01000002">
    <property type="protein sequence ID" value="PHP68216.1"/>
    <property type="molecule type" value="Genomic_DNA"/>
</dbReference>
<keyword evidence="2 6" id="KW-0489">Methyltransferase</keyword>
<name>A0A2G1QRQ7_9HYPH</name>
<comment type="caution">
    <text evidence="6">The sequence shown here is derived from an EMBL/GenBank/DDBJ whole genome shotgun (WGS) entry which is preliminary data.</text>
</comment>
<evidence type="ECO:0000256" key="4">
    <source>
        <dbReference type="ARBA" id="ARBA00022691"/>
    </source>
</evidence>
<feature type="domain" description="Methyltransferase" evidence="5">
    <location>
        <begin position="43"/>
        <end position="138"/>
    </location>
</feature>
<dbReference type="Pfam" id="PF13649">
    <property type="entry name" value="Methyltransf_25"/>
    <property type="match status" value="1"/>
</dbReference>
<reference evidence="6 7" key="1">
    <citation type="submission" date="2017-10" db="EMBL/GenBank/DDBJ databases">
        <title>Sedimentibacterium mangrovi gen. nov., sp. nov., a novel member of family Phyllobacteriacea isolated from mangrove sediment.</title>
        <authorList>
            <person name="Liao H."/>
            <person name="Tian Y."/>
        </authorList>
    </citation>
    <scope>NUCLEOTIDE SEQUENCE [LARGE SCALE GENOMIC DNA]</scope>
    <source>
        <strain evidence="6 7">X9-2-2</strain>
    </source>
</reference>
<dbReference type="CDD" id="cd02440">
    <property type="entry name" value="AdoMet_MTases"/>
    <property type="match status" value="1"/>
</dbReference>
<dbReference type="PROSITE" id="PS51608">
    <property type="entry name" value="SAM_MT_UBIE"/>
    <property type="match status" value="1"/>
</dbReference>
<dbReference type="Gene3D" id="3.40.50.150">
    <property type="entry name" value="Vaccinia Virus protein VP39"/>
    <property type="match status" value="1"/>
</dbReference>
<keyword evidence="4" id="KW-0949">S-adenosyl-L-methionine</keyword>
<dbReference type="InterPro" id="IPR041698">
    <property type="entry name" value="Methyltransf_25"/>
</dbReference>
<evidence type="ECO:0000259" key="5">
    <source>
        <dbReference type="Pfam" id="PF13649"/>
    </source>
</evidence>
<evidence type="ECO:0000256" key="1">
    <source>
        <dbReference type="ARBA" id="ARBA00022428"/>
    </source>
</evidence>
<evidence type="ECO:0000313" key="7">
    <source>
        <dbReference type="Proteomes" id="UP000221168"/>
    </source>
</evidence>
<accession>A0A2G1QRQ7</accession>
<dbReference type="InterPro" id="IPR004033">
    <property type="entry name" value="UbiE/COQ5_MeTrFase"/>
</dbReference>
<dbReference type="Proteomes" id="UP000221168">
    <property type="component" value="Unassembled WGS sequence"/>
</dbReference>
<dbReference type="GO" id="GO:0009234">
    <property type="term" value="P:menaquinone biosynthetic process"/>
    <property type="evidence" value="ECO:0007669"/>
    <property type="project" value="UniProtKB-KW"/>
</dbReference>
<dbReference type="PANTHER" id="PTHR43591">
    <property type="entry name" value="METHYLTRANSFERASE"/>
    <property type="match status" value="1"/>
</dbReference>
<dbReference type="InterPro" id="IPR029063">
    <property type="entry name" value="SAM-dependent_MTases_sf"/>
</dbReference>
<dbReference type="AlphaFoldDB" id="A0A2G1QRQ7"/>
<keyword evidence="3 6" id="KW-0808">Transferase</keyword>
<dbReference type="PANTHER" id="PTHR43591:SF24">
    <property type="entry name" value="2-METHOXY-6-POLYPRENYL-1,4-BENZOQUINOL METHYLASE, MITOCHONDRIAL"/>
    <property type="match status" value="1"/>
</dbReference>